<comment type="caution">
    <text evidence="1">The sequence shown here is derived from an EMBL/GenBank/DDBJ whole genome shotgun (WGS) entry which is preliminary data.</text>
</comment>
<evidence type="ECO:0000313" key="2">
    <source>
        <dbReference type="Proteomes" id="UP000765509"/>
    </source>
</evidence>
<keyword evidence="2" id="KW-1185">Reference proteome</keyword>
<sequence>MYKVLQLHQLLKDLLQWSIDNKRSKLASHWAELGAGCQMIALKELPFKDLMVITKTWYSNRNFKLLEERASRKKENKATIQAMEEQLNQTEDTLIPSGSQGGNQPDFPVAPHISCIRRSVAKSHHFS</sequence>
<organism evidence="1 2">
    <name type="scientific">Austropuccinia psidii MF-1</name>
    <dbReference type="NCBI Taxonomy" id="1389203"/>
    <lineage>
        <taxon>Eukaryota</taxon>
        <taxon>Fungi</taxon>
        <taxon>Dikarya</taxon>
        <taxon>Basidiomycota</taxon>
        <taxon>Pucciniomycotina</taxon>
        <taxon>Pucciniomycetes</taxon>
        <taxon>Pucciniales</taxon>
        <taxon>Sphaerophragmiaceae</taxon>
        <taxon>Austropuccinia</taxon>
    </lineage>
</organism>
<protein>
    <submittedName>
        <fullName evidence="1">Uncharacterized protein</fullName>
    </submittedName>
</protein>
<dbReference type="AlphaFoldDB" id="A0A9Q3D4R2"/>
<proteinExistence type="predicted"/>
<evidence type="ECO:0000313" key="1">
    <source>
        <dbReference type="EMBL" id="MBW0495487.1"/>
    </source>
</evidence>
<dbReference type="Proteomes" id="UP000765509">
    <property type="component" value="Unassembled WGS sequence"/>
</dbReference>
<gene>
    <name evidence="1" type="ORF">O181_035202</name>
</gene>
<reference evidence="1" key="1">
    <citation type="submission" date="2021-03" db="EMBL/GenBank/DDBJ databases">
        <title>Draft genome sequence of rust myrtle Austropuccinia psidii MF-1, a brazilian biotype.</title>
        <authorList>
            <person name="Quecine M.C."/>
            <person name="Pachon D.M.R."/>
            <person name="Bonatelli M.L."/>
            <person name="Correr F.H."/>
            <person name="Franceschini L.M."/>
            <person name="Leite T.F."/>
            <person name="Margarido G.R.A."/>
            <person name="Almeida C.A."/>
            <person name="Ferrarezi J.A."/>
            <person name="Labate C.A."/>
        </authorList>
    </citation>
    <scope>NUCLEOTIDE SEQUENCE</scope>
    <source>
        <strain evidence="1">MF-1</strain>
    </source>
</reference>
<name>A0A9Q3D4R2_9BASI</name>
<dbReference type="EMBL" id="AVOT02013123">
    <property type="protein sequence ID" value="MBW0495487.1"/>
    <property type="molecule type" value="Genomic_DNA"/>
</dbReference>
<accession>A0A9Q3D4R2</accession>